<evidence type="ECO:0000313" key="2">
    <source>
        <dbReference type="EMBL" id="MFK4447976.1"/>
    </source>
</evidence>
<accession>A0A158ISE9</accession>
<gene>
    <name evidence="2" type="ORF">ABH943_008015</name>
    <name evidence="3" type="ORF">AWB69_06597</name>
</gene>
<dbReference type="Proteomes" id="UP001620514">
    <property type="component" value="Unassembled WGS sequence"/>
</dbReference>
<reference evidence="3 4" key="1">
    <citation type="submission" date="2016-01" db="EMBL/GenBank/DDBJ databases">
        <authorList>
            <person name="Oliw E.H."/>
        </authorList>
    </citation>
    <scope>NUCLEOTIDE SEQUENCE [LARGE SCALE GENOMIC DNA]</scope>
    <source>
        <strain evidence="3">LMG 27134</strain>
    </source>
</reference>
<proteinExistence type="predicted"/>
<evidence type="ECO:0000313" key="4">
    <source>
        <dbReference type="Proteomes" id="UP000054683"/>
    </source>
</evidence>
<evidence type="ECO:0000313" key="5">
    <source>
        <dbReference type="Proteomes" id="UP001620514"/>
    </source>
</evidence>
<dbReference type="EMBL" id="FCOK02000060">
    <property type="protein sequence ID" value="SAL59602.1"/>
    <property type="molecule type" value="Genomic_DNA"/>
</dbReference>
<sequence length="80" mass="8800">MQRGRAWSVGAVHAGWLAAWSSHPVTAHMIKHDGLGKRAKSAGGYNSHSFRPLATFVQKTRRSRSPMYRLPGSSRAGTRI</sequence>
<dbReference type="AlphaFoldDB" id="A0A158ISE9"/>
<reference evidence="2 5" key="2">
    <citation type="submission" date="2024-10" db="EMBL/GenBank/DDBJ databases">
        <authorList>
            <person name="Deangelis K."/>
            <person name="Huntemann M."/>
            <person name="Clum A."/>
            <person name="Wang J."/>
            <person name="Palaniappan K."/>
            <person name="Ritter S."/>
            <person name="Chen I.-M."/>
            <person name="Stamatis D."/>
            <person name="Reddy T."/>
            <person name="O'Malley R."/>
            <person name="Daum C."/>
            <person name="Ng V."/>
            <person name="Ivanova N."/>
            <person name="Kyrpides N."/>
            <person name="Woyke T."/>
        </authorList>
    </citation>
    <scope>NUCLEOTIDE SEQUENCE [LARGE SCALE GENOMIC DNA]</scope>
    <source>
        <strain evidence="2 5">GAS97</strain>
    </source>
</reference>
<name>A0A158ISE9_9BURK</name>
<keyword evidence="5" id="KW-1185">Reference proteome</keyword>
<reference evidence="2 5" key="3">
    <citation type="submission" date="2024-11" db="EMBL/GenBank/DDBJ databases">
        <title>Using genomics to understand microbial adaptation to soil warming.</title>
        <authorList>
            <person name="Deangelis K.M. PhD."/>
        </authorList>
    </citation>
    <scope>NUCLEOTIDE SEQUENCE [LARGE SCALE GENOMIC DNA]</scope>
    <source>
        <strain evidence="2 5">GAS97</strain>
    </source>
</reference>
<evidence type="ECO:0000256" key="1">
    <source>
        <dbReference type="SAM" id="MobiDB-lite"/>
    </source>
</evidence>
<dbReference type="Proteomes" id="UP000054683">
    <property type="component" value="Unassembled WGS sequence"/>
</dbReference>
<evidence type="ECO:0000313" key="3">
    <source>
        <dbReference type="EMBL" id="SAL59602.1"/>
    </source>
</evidence>
<dbReference type="EMBL" id="JBIYDN010000041">
    <property type="protein sequence ID" value="MFK4447976.1"/>
    <property type="molecule type" value="Genomic_DNA"/>
</dbReference>
<feature type="region of interest" description="Disordered" evidence="1">
    <location>
        <begin position="60"/>
        <end position="80"/>
    </location>
</feature>
<protein>
    <submittedName>
        <fullName evidence="3">Uncharacterized protein</fullName>
    </submittedName>
</protein>
<organism evidence="3 4">
    <name type="scientific">Caballeronia udeis</name>
    <dbReference type="NCBI Taxonomy" id="1232866"/>
    <lineage>
        <taxon>Bacteria</taxon>
        <taxon>Pseudomonadati</taxon>
        <taxon>Pseudomonadota</taxon>
        <taxon>Betaproteobacteria</taxon>
        <taxon>Burkholderiales</taxon>
        <taxon>Burkholderiaceae</taxon>
        <taxon>Caballeronia</taxon>
    </lineage>
</organism>